<dbReference type="InterPro" id="IPR013078">
    <property type="entry name" value="His_Pase_superF_clade-1"/>
</dbReference>
<dbReference type="SUPFAM" id="SSF53254">
    <property type="entry name" value="Phosphoglycerate mutase-like"/>
    <property type="match status" value="1"/>
</dbReference>
<accession>A0ABZ1C543</accession>
<dbReference type="EC" id="5.4.-.-" evidence="2"/>
<dbReference type="Proteomes" id="UP000738431">
    <property type="component" value="Chromosome"/>
</dbReference>
<organism evidence="2 3">
    <name type="scientific">Actomonas aquatica</name>
    <dbReference type="NCBI Taxonomy" id="2866162"/>
    <lineage>
        <taxon>Bacteria</taxon>
        <taxon>Pseudomonadati</taxon>
        <taxon>Verrucomicrobiota</taxon>
        <taxon>Opitutia</taxon>
        <taxon>Opitutales</taxon>
        <taxon>Opitutaceae</taxon>
        <taxon>Actomonas</taxon>
    </lineage>
</organism>
<protein>
    <submittedName>
        <fullName evidence="2">Phosphoglycerate mutase family protein</fullName>
        <ecNumber evidence="2">5.4.-.-</ecNumber>
    </submittedName>
</protein>
<keyword evidence="3" id="KW-1185">Reference proteome</keyword>
<dbReference type="GO" id="GO:0016853">
    <property type="term" value="F:isomerase activity"/>
    <property type="evidence" value="ECO:0007669"/>
    <property type="project" value="UniProtKB-KW"/>
</dbReference>
<dbReference type="SMART" id="SM00855">
    <property type="entry name" value="PGAM"/>
    <property type="match status" value="1"/>
</dbReference>
<reference evidence="2 3" key="1">
    <citation type="submission" date="2023-12" db="EMBL/GenBank/DDBJ databases">
        <title>Description of an unclassified Opitutus bacterium of Verrucomicrobiota.</title>
        <authorList>
            <person name="Zhang D.-F."/>
        </authorList>
    </citation>
    <scope>NUCLEOTIDE SEQUENCE [LARGE SCALE GENOMIC DNA]</scope>
    <source>
        <strain evidence="2 3">WL0086</strain>
    </source>
</reference>
<keyword evidence="2" id="KW-0413">Isomerase</keyword>
<dbReference type="EMBL" id="CP139781">
    <property type="protein sequence ID" value="WRQ86848.1"/>
    <property type="molecule type" value="Genomic_DNA"/>
</dbReference>
<name>A0ABZ1C543_9BACT</name>
<keyword evidence="1" id="KW-0732">Signal</keyword>
<evidence type="ECO:0000313" key="2">
    <source>
        <dbReference type="EMBL" id="WRQ86848.1"/>
    </source>
</evidence>
<dbReference type="InterPro" id="IPR029033">
    <property type="entry name" value="His_PPase_superfam"/>
</dbReference>
<sequence>MFFGLLVALLLSLGGLAAAMPTTVLLVRHAEKVDDGTKDPVLSDAGQARAIALAEVAREHGVTHVFTSQYQRTILTGAPAAEVCGARATVMDASKADDLLAAVRALPAEAVVLIVGHSNTVPPLAEKLGAVSVAPMTEAEYDRLLVLTTTVDGAVTVVVSRYGEGS</sequence>
<dbReference type="CDD" id="cd07067">
    <property type="entry name" value="HP_PGM_like"/>
    <property type="match status" value="1"/>
</dbReference>
<proteinExistence type="predicted"/>
<evidence type="ECO:0000256" key="1">
    <source>
        <dbReference type="SAM" id="SignalP"/>
    </source>
</evidence>
<dbReference type="Gene3D" id="3.40.50.1240">
    <property type="entry name" value="Phosphoglycerate mutase-like"/>
    <property type="match status" value="1"/>
</dbReference>
<evidence type="ECO:0000313" key="3">
    <source>
        <dbReference type="Proteomes" id="UP000738431"/>
    </source>
</evidence>
<dbReference type="RefSeq" id="WP_221030683.1">
    <property type="nucleotide sequence ID" value="NZ_CP139781.1"/>
</dbReference>
<gene>
    <name evidence="2" type="ORF">K1X11_018710</name>
</gene>
<dbReference type="Pfam" id="PF00300">
    <property type="entry name" value="His_Phos_1"/>
    <property type="match status" value="1"/>
</dbReference>
<feature type="signal peptide" evidence="1">
    <location>
        <begin position="1"/>
        <end position="19"/>
    </location>
</feature>
<feature type="chain" id="PRO_5045506206" evidence="1">
    <location>
        <begin position="20"/>
        <end position="166"/>
    </location>
</feature>